<name>A0A5C1Q9U6_9SPIO</name>
<feature type="transmembrane region" description="Helical" evidence="6">
    <location>
        <begin position="295"/>
        <end position="313"/>
    </location>
</feature>
<evidence type="ECO:0000313" key="8">
    <source>
        <dbReference type="Proteomes" id="UP000323824"/>
    </source>
</evidence>
<dbReference type="GO" id="GO:0022857">
    <property type="term" value="F:transmembrane transporter activity"/>
    <property type="evidence" value="ECO:0007669"/>
    <property type="project" value="InterPro"/>
</dbReference>
<reference evidence="7 8" key="2">
    <citation type="submission" date="2019-09" db="EMBL/GenBank/DDBJ databases">
        <title>Complete Genome Sequence and Methylome Analysis of free living Spirochaetas.</title>
        <authorList>
            <person name="Leshcheva N."/>
            <person name="Mikheeva N."/>
        </authorList>
    </citation>
    <scope>NUCLEOTIDE SEQUENCE [LARGE SCALE GENOMIC DNA]</scope>
    <source>
        <strain evidence="7 8">P</strain>
    </source>
</reference>
<feature type="transmembrane region" description="Helical" evidence="6">
    <location>
        <begin position="319"/>
        <end position="336"/>
    </location>
</feature>
<evidence type="ECO:0000256" key="1">
    <source>
        <dbReference type="ARBA" id="ARBA00004651"/>
    </source>
</evidence>
<dbReference type="OrthoDB" id="368246at2"/>
<feature type="transmembrane region" description="Helical" evidence="6">
    <location>
        <begin position="231"/>
        <end position="251"/>
    </location>
</feature>
<sequence length="345" mass="36947">MSSVSTTGEKKFLKWTKSQWQEMLTNNAIYIVIFAIIIFIIIREPAFLSIHVFKNILTQSSVRLILAFGVGGIIILQGTDLSLGRMVGFAAVVAGSMLQRPDYANRFYPDMAVLPLIVPLIIVMIITGFFSGVNGWVVAKYKIHPFLATMGMMITLYGILSIYFASGAPGPQPIGGFDDRYTNLVIGTTLGIPNIVIFAILTSGLVWVLWNKTTFGKNMYAVGGNPEAAKVSGVNVTGTTILVFVFGGVLYGLGGFLEAARIGSANNGTGFGYELDAIAACVVGGISFSGGIGKVSGAIVGVLMFTIISYGMTFIGLDMYYQYIIKGIIIVAAVALDTKKYLKKS</sequence>
<dbReference type="CDD" id="cd06579">
    <property type="entry name" value="TM_PBP1_transp_AraH_like"/>
    <property type="match status" value="1"/>
</dbReference>
<dbReference type="RefSeq" id="WP_149568144.1">
    <property type="nucleotide sequence ID" value="NZ_CP035807.1"/>
</dbReference>
<keyword evidence="2" id="KW-1003">Cell membrane</keyword>
<dbReference type="PANTHER" id="PTHR32196:SF18">
    <property type="entry name" value="GALACTOSE_METHYL GALACTOSIDE IMPORT PERMEASE PROTEIN MGLC"/>
    <property type="match status" value="1"/>
</dbReference>
<feature type="transmembrane region" description="Helical" evidence="6">
    <location>
        <begin position="185"/>
        <end position="210"/>
    </location>
</feature>
<dbReference type="GO" id="GO:0005886">
    <property type="term" value="C:plasma membrane"/>
    <property type="evidence" value="ECO:0007669"/>
    <property type="project" value="UniProtKB-SubCell"/>
</dbReference>
<dbReference type="EMBL" id="CP035807">
    <property type="protein sequence ID" value="QEN04903.1"/>
    <property type="molecule type" value="Genomic_DNA"/>
</dbReference>
<evidence type="ECO:0000256" key="6">
    <source>
        <dbReference type="SAM" id="Phobius"/>
    </source>
</evidence>
<dbReference type="NCBIfam" id="NF007014">
    <property type="entry name" value="PRK09478.1"/>
    <property type="match status" value="1"/>
</dbReference>
<feature type="transmembrane region" description="Helical" evidence="6">
    <location>
        <begin position="271"/>
        <end position="288"/>
    </location>
</feature>
<dbReference type="PRINTS" id="PR00173">
    <property type="entry name" value="EDTRNSPORT"/>
</dbReference>
<feature type="transmembrane region" description="Helical" evidence="6">
    <location>
        <begin position="28"/>
        <end position="53"/>
    </location>
</feature>
<protein>
    <submittedName>
        <fullName evidence="7">Galactose/methyl galactoside ABC transporter permease MglC</fullName>
    </submittedName>
</protein>
<feature type="transmembrane region" description="Helical" evidence="6">
    <location>
        <begin position="112"/>
        <end position="139"/>
    </location>
</feature>
<accession>A0A5C1Q9U6</accession>
<evidence type="ECO:0000256" key="4">
    <source>
        <dbReference type="ARBA" id="ARBA00022989"/>
    </source>
</evidence>
<evidence type="ECO:0000256" key="3">
    <source>
        <dbReference type="ARBA" id="ARBA00022692"/>
    </source>
</evidence>
<keyword evidence="3 6" id="KW-0812">Transmembrane</keyword>
<proteinExistence type="predicted"/>
<keyword evidence="8" id="KW-1185">Reference proteome</keyword>
<dbReference type="AlphaFoldDB" id="A0A5C1Q9U6"/>
<dbReference type="Proteomes" id="UP000323824">
    <property type="component" value="Chromosome"/>
</dbReference>
<dbReference type="Pfam" id="PF02653">
    <property type="entry name" value="BPD_transp_2"/>
    <property type="match status" value="1"/>
</dbReference>
<evidence type="ECO:0000256" key="2">
    <source>
        <dbReference type="ARBA" id="ARBA00022475"/>
    </source>
</evidence>
<gene>
    <name evidence="7" type="primary">mglC</name>
    <name evidence="7" type="ORF">EW093_09350</name>
</gene>
<evidence type="ECO:0000313" key="7">
    <source>
        <dbReference type="EMBL" id="QEN04903.1"/>
    </source>
</evidence>
<feature type="transmembrane region" description="Helical" evidence="6">
    <location>
        <begin position="65"/>
        <end position="92"/>
    </location>
</feature>
<keyword evidence="5 6" id="KW-0472">Membrane</keyword>
<feature type="transmembrane region" description="Helical" evidence="6">
    <location>
        <begin position="146"/>
        <end position="165"/>
    </location>
</feature>
<organism evidence="7 8">
    <name type="scientific">Thiospirochaeta perfilievii</name>
    <dbReference type="NCBI Taxonomy" id="252967"/>
    <lineage>
        <taxon>Bacteria</taxon>
        <taxon>Pseudomonadati</taxon>
        <taxon>Spirochaetota</taxon>
        <taxon>Spirochaetia</taxon>
        <taxon>Spirochaetales</taxon>
        <taxon>Spirochaetaceae</taxon>
        <taxon>Thiospirochaeta</taxon>
    </lineage>
</organism>
<dbReference type="KEGG" id="sper:EW093_09350"/>
<comment type="subcellular location">
    <subcellularLocation>
        <location evidence="1">Cell membrane</location>
        <topology evidence="1">Multi-pass membrane protein</topology>
    </subcellularLocation>
</comment>
<dbReference type="PANTHER" id="PTHR32196">
    <property type="entry name" value="ABC TRANSPORTER PERMEASE PROTEIN YPHD-RELATED-RELATED"/>
    <property type="match status" value="1"/>
</dbReference>
<evidence type="ECO:0000256" key="5">
    <source>
        <dbReference type="ARBA" id="ARBA00023136"/>
    </source>
</evidence>
<reference evidence="7 8" key="1">
    <citation type="submission" date="2019-02" db="EMBL/GenBank/DDBJ databases">
        <authorList>
            <person name="Fomenkov A."/>
            <person name="Dubinina G."/>
            <person name="Grabovich M."/>
            <person name="Vincze T."/>
            <person name="Roberts R.J."/>
        </authorList>
    </citation>
    <scope>NUCLEOTIDE SEQUENCE [LARGE SCALE GENOMIC DNA]</scope>
    <source>
        <strain evidence="7 8">P</strain>
    </source>
</reference>
<keyword evidence="4 6" id="KW-1133">Transmembrane helix</keyword>
<dbReference type="InterPro" id="IPR001851">
    <property type="entry name" value="ABC_transp_permease"/>
</dbReference>